<dbReference type="Gene3D" id="3.40.50.300">
    <property type="entry name" value="P-loop containing nucleotide triphosphate hydrolases"/>
    <property type="match status" value="1"/>
</dbReference>
<reference evidence="2 3" key="1">
    <citation type="submission" date="2015-09" db="EMBL/GenBank/DDBJ databases">
        <title>Genome sequencing project for genomic taxonomy and phylogenomics of Bacillus-like bacteria.</title>
        <authorList>
            <person name="Liu B."/>
            <person name="Wang J."/>
            <person name="Zhu Y."/>
            <person name="Liu G."/>
            <person name="Chen Q."/>
            <person name="Chen Z."/>
            <person name="Lan J."/>
            <person name="Che J."/>
            <person name="Ge C."/>
            <person name="Shi H."/>
            <person name="Pan Z."/>
            <person name="Liu X."/>
        </authorList>
    </citation>
    <scope>NUCLEOTIDE SEQUENCE [LARGE SCALE GENOMIC DNA]</scope>
    <source>
        <strain evidence="2 3">FJAT-18043</strain>
    </source>
</reference>
<organism evidence="2 3">
    <name type="scientific">Cytobacillus solani</name>
    <dbReference type="NCBI Taxonomy" id="1637975"/>
    <lineage>
        <taxon>Bacteria</taxon>
        <taxon>Bacillati</taxon>
        <taxon>Bacillota</taxon>
        <taxon>Bacilli</taxon>
        <taxon>Bacillales</taxon>
        <taxon>Bacillaceae</taxon>
        <taxon>Cytobacillus</taxon>
    </lineage>
</organism>
<dbReference type="InterPro" id="IPR027417">
    <property type="entry name" value="P-loop_NTPase"/>
</dbReference>
<sequence>MANKILKHDEALKLVYSVIASLRESGKEKIAITEVAEISEVSRATIYSKHPDWVEVRDVIKNNKPSSRLKIASTKKYEETKWQIEAQRLENELRTCQETLDFISGQADNVFKKLLDELHKYMYLAKKTPERIEKETNSLIELNELKDRCEFYEAEINRLKIDSVRNANMVPFVKKEIIDVYSETQRSKITNLDLLELTYESLLNINKLFSKSYPPKIVYVLCGNFASGKSSWIVDHKPQNEGSVVYFDGTNHSQLIRRMILKYIRNLNSDCKIVCVRILCDTKECLERNVSESRIRLKTTIPSDLIIRFAEKFEEVSINEGFNEIIIGGRA</sequence>
<dbReference type="RefSeq" id="WP_056684095.1">
    <property type="nucleotide sequence ID" value="NZ_LJIX01000006.1"/>
</dbReference>
<dbReference type="STRING" id="1637975.AN957_11105"/>
<evidence type="ECO:0000256" key="1">
    <source>
        <dbReference type="SAM" id="Coils"/>
    </source>
</evidence>
<protein>
    <submittedName>
        <fullName evidence="2">Uncharacterized protein</fullName>
    </submittedName>
</protein>
<dbReference type="AlphaFoldDB" id="A0A0Q3T6G4"/>
<keyword evidence="1" id="KW-0175">Coiled coil</keyword>
<keyword evidence="3" id="KW-1185">Reference proteome</keyword>
<evidence type="ECO:0000313" key="2">
    <source>
        <dbReference type="EMBL" id="KQL19077.1"/>
    </source>
</evidence>
<dbReference type="PATRIC" id="fig|1637975.4.peg.2012"/>
<proteinExistence type="predicted"/>
<dbReference type="Proteomes" id="UP000050996">
    <property type="component" value="Unassembled WGS sequence"/>
</dbReference>
<name>A0A0Q3T6G4_9BACI</name>
<feature type="coiled-coil region" evidence="1">
    <location>
        <begin position="79"/>
        <end position="106"/>
    </location>
</feature>
<gene>
    <name evidence="2" type="ORF">AN957_11105</name>
</gene>
<accession>A0A0Q3T6G4</accession>
<evidence type="ECO:0000313" key="3">
    <source>
        <dbReference type="Proteomes" id="UP000050996"/>
    </source>
</evidence>
<dbReference type="EMBL" id="LJIX01000006">
    <property type="protein sequence ID" value="KQL19077.1"/>
    <property type="molecule type" value="Genomic_DNA"/>
</dbReference>
<comment type="caution">
    <text evidence="2">The sequence shown here is derived from an EMBL/GenBank/DDBJ whole genome shotgun (WGS) entry which is preliminary data.</text>
</comment>